<keyword evidence="6 8" id="KW-0472">Membrane</keyword>
<keyword evidence="4 7" id="KW-0812">Transmembrane</keyword>
<comment type="similarity">
    <text evidence="2">Belongs to the CPA3 antiporters (TC 2.A.63) subunit D family.</text>
</comment>
<evidence type="ECO:0000256" key="2">
    <source>
        <dbReference type="ARBA" id="ARBA00005346"/>
    </source>
</evidence>
<feature type="transmembrane region" description="Helical" evidence="8">
    <location>
        <begin position="445"/>
        <end position="463"/>
    </location>
</feature>
<feature type="transmembrane region" description="Helical" evidence="8">
    <location>
        <begin position="201"/>
        <end position="220"/>
    </location>
</feature>
<dbReference type="GO" id="GO:0008137">
    <property type="term" value="F:NADH dehydrogenase (ubiquinone) activity"/>
    <property type="evidence" value="ECO:0007669"/>
    <property type="project" value="InterPro"/>
</dbReference>
<evidence type="ECO:0000256" key="3">
    <source>
        <dbReference type="ARBA" id="ARBA00022475"/>
    </source>
</evidence>
<evidence type="ECO:0000256" key="5">
    <source>
        <dbReference type="ARBA" id="ARBA00022989"/>
    </source>
</evidence>
<evidence type="ECO:0000259" key="9">
    <source>
        <dbReference type="Pfam" id="PF00361"/>
    </source>
</evidence>
<comment type="subcellular location">
    <subcellularLocation>
        <location evidence="1">Cell membrane</location>
        <topology evidence="1">Multi-pass membrane protein</topology>
    </subcellularLocation>
    <subcellularLocation>
        <location evidence="7">Membrane</location>
        <topology evidence="7">Multi-pass membrane protein</topology>
    </subcellularLocation>
</comment>
<evidence type="ECO:0000256" key="6">
    <source>
        <dbReference type="ARBA" id="ARBA00023136"/>
    </source>
</evidence>
<accession>A0A6N7QU88</accession>
<dbReference type="Pfam" id="PF00361">
    <property type="entry name" value="Proton_antipo_M"/>
    <property type="match status" value="1"/>
</dbReference>
<dbReference type="InterPro" id="IPR001750">
    <property type="entry name" value="ND/Mrp_TM"/>
</dbReference>
<dbReference type="Proteomes" id="UP000433788">
    <property type="component" value="Unassembled WGS sequence"/>
</dbReference>
<evidence type="ECO:0000256" key="1">
    <source>
        <dbReference type="ARBA" id="ARBA00004651"/>
    </source>
</evidence>
<feature type="transmembrane region" description="Helical" evidence="8">
    <location>
        <begin position="232"/>
        <end position="258"/>
    </location>
</feature>
<comment type="caution">
    <text evidence="10">The sequence shown here is derived from an EMBL/GenBank/DDBJ whole genome shotgun (WGS) entry which is preliminary data.</text>
</comment>
<evidence type="ECO:0000256" key="7">
    <source>
        <dbReference type="RuleBase" id="RU000320"/>
    </source>
</evidence>
<gene>
    <name evidence="10" type="ORF">GH984_08370</name>
</gene>
<feature type="transmembrane region" description="Helical" evidence="8">
    <location>
        <begin position="270"/>
        <end position="293"/>
    </location>
</feature>
<dbReference type="PANTHER" id="PTHR42703">
    <property type="entry name" value="NADH DEHYDROGENASE"/>
    <property type="match status" value="1"/>
</dbReference>
<evidence type="ECO:0000313" key="11">
    <source>
        <dbReference type="Proteomes" id="UP000433788"/>
    </source>
</evidence>
<feature type="transmembrane region" description="Helical" evidence="8">
    <location>
        <begin position="126"/>
        <end position="144"/>
    </location>
</feature>
<feature type="transmembrane region" description="Helical" evidence="8">
    <location>
        <begin position="156"/>
        <end position="181"/>
    </location>
</feature>
<dbReference type="EMBL" id="WJPP01000004">
    <property type="protein sequence ID" value="MRH78718.1"/>
    <property type="molecule type" value="Genomic_DNA"/>
</dbReference>
<feature type="transmembrane region" description="Helical" evidence="8">
    <location>
        <begin position="404"/>
        <end position="424"/>
    </location>
</feature>
<feature type="transmembrane region" description="Helical" evidence="8">
    <location>
        <begin position="335"/>
        <end position="354"/>
    </location>
</feature>
<feature type="transmembrane region" description="Helical" evidence="8">
    <location>
        <begin position="300"/>
        <end position="329"/>
    </location>
</feature>
<dbReference type="PRINTS" id="PR01437">
    <property type="entry name" value="NUOXDRDTASE4"/>
</dbReference>
<feature type="transmembrane region" description="Helical" evidence="8">
    <location>
        <begin position="23"/>
        <end position="44"/>
    </location>
</feature>
<feature type="domain" description="NADH:quinone oxidoreductase/Mrp antiporter transmembrane" evidence="9">
    <location>
        <begin position="125"/>
        <end position="418"/>
    </location>
</feature>
<feature type="transmembrane region" description="Helical" evidence="8">
    <location>
        <begin position="71"/>
        <end position="91"/>
    </location>
</feature>
<dbReference type="GO" id="GO:0042773">
    <property type="term" value="P:ATP synthesis coupled electron transport"/>
    <property type="evidence" value="ECO:0007669"/>
    <property type="project" value="InterPro"/>
</dbReference>
<dbReference type="AlphaFoldDB" id="A0A6N7QU88"/>
<name>A0A6N7QU88_9GAMM</name>
<dbReference type="GO" id="GO:0005886">
    <property type="term" value="C:plasma membrane"/>
    <property type="evidence" value="ECO:0007669"/>
    <property type="project" value="UniProtKB-SubCell"/>
</dbReference>
<keyword evidence="5 8" id="KW-1133">Transmembrane helix</keyword>
<keyword evidence="11" id="KW-1185">Reference proteome</keyword>
<evidence type="ECO:0000313" key="10">
    <source>
        <dbReference type="EMBL" id="MRH78718.1"/>
    </source>
</evidence>
<dbReference type="PANTHER" id="PTHR42703:SF1">
    <property type="entry name" value="NA(+)_H(+) ANTIPORTER SUBUNIT D1"/>
    <property type="match status" value="1"/>
</dbReference>
<feature type="transmembrane region" description="Helical" evidence="8">
    <location>
        <begin position="103"/>
        <end position="120"/>
    </location>
</feature>
<evidence type="ECO:0000256" key="8">
    <source>
        <dbReference type="SAM" id="Phobius"/>
    </source>
</evidence>
<evidence type="ECO:0000256" key="4">
    <source>
        <dbReference type="ARBA" id="ARBA00022692"/>
    </source>
</evidence>
<dbReference type="InterPro" id="IPR003918">
    <property type="entry name" value="NADH_UbQ_OxRdtase"/>
</dbReference>
<organism evidence="10 11">
    <name type="scientific">Spiribacter salilacus</name>
    <dbReference type="NCBI Taxonomy" id="2664894"/>
    <lineage>
        <taxon>Bacteria</taxon>
        <taxon>Pseudomonadati</taxon>
        <taxon>Pseudomonadota</taxon>
        <taxon>Gammaproteobacteria</taxon>
        <taxon>Chromatiales</taxon>
        <taxon>Ectothiorhodospiraceae</taxon>
        <taxon>Spiribacter</taxon>
    </lineage>
</organism>
<protein>
    <submittedName>
        <fullName evidence="10">Monovalent cation/H+ antiporter subunit D family protein</fullName>
    </submittedName>
</protein>
<proteinExistence type="inferred from homology"/>
<reference evidence="10 11" key="1">
    <citation type="submission" date="2019-11" db="EMBL/GenBank/DDBJ databases">
        <authorList>
            <person name="Zhang X.Y."/>
        </authorList>
    </citation>
    <scope>NUCLEOTIDE SEQUENCE [LARGE SCALE GENOMIC DNA]</scope>
    <source>
        <strain evidence="10 11">C176</strain>
    </source>
</reference>
<sequence length="490" mass="52572">MPFIVLIPLIAGPICILLPGQRLPWLLAMLSAASALIIAGFTFAEVITNGTLRYAFGNWQPPIGIEYRVDAANAFVALLITGMASIMLAWGKPTVDVEIPERQSSFYALFLLAFAGLLGITLTGDIFNVFVFLEISSLATYALIAHGQDRRALVAAFRYLMMGTVGATFLLIGIGFLYIMTGTLNMMELAERLPALADSRATQVGLAFIVVGFSIKLALFPMHHWLPNAYTYAPSLVTAFLAATATKVALYVLLRFVFTVFAPDYSDAAMPLAIAFAVLAIAGMFAGSWIAIFQKNLKRLLAYSSVAQVGYMVLGASFVTVVGVTASFLHLFNHGLIKGALFMAAGIVFHQIGSARLEDMRGLGRVMPWTLTGFALAGLSLIGIPPTVGFVSKWYLISAAIDAGQTWIVVLILISSLLAVVYIAKLIELFWMQPRPADSPVVQEASPALLIPLWLMVFANFYFGIDTRLTVGGATAAAQAILGVPVGGLP</sequence>
<dbReference type="InterPro" id="IPR050586">
    <property type="entry name" value="CPA3_Na-H_Antiporter_D"/>
</dbReference>
<keyword evidence="3" id="KW-1003">Cell membrane</keyword>